<evidence type="ECO:0000256" key="1">
    <source>
        <dbReference type="SAM" id="MobiDB-lite"/>
    </source>
</evidence>
<keyword evidence="2" id="KW-0472">Membrane</keyword>
<feature type="region of interest" description="Disordered" evidence="1">
    <location>
        <begin position="81"/>
        <end position="102"/>
    </location>
</feature>
<evidence type="ECO:0000313" key="3">
    <source>
        <dbReference type="EMBL" id="CAK8677901.1"/>
    </source>
</evidence>
<reference evidence="3 4" key="1">
    <citation type="submission" date="2024-02" db="EMBL/GenBank/DDBJ databases">
        <authorList>
            <person name="Daric V."/>
            <person name="Darras S."/>
        </authorList>
    </citation>
    <scope>NUCLEOTIDE SEQUENCE [LARGE SCALE GENOMIC DNA]</scope>
</reference>
<organism evidence="3 4">
    <name type="scientific">Clavelina lepadiformis</name>
    <name type="common">Light-bulb sea squirt</name>
    <name type="synonym">Ascidia lepadiformis</name>
    <dbReference type="NCBI Taxonomy" id="159417"/>
    <lineage>
        <taxon>Eukaryota</taxon>
        <taxon>Metazoa</taxon>
        <taxon>Chordata</taxon>
        <taxon>Tunicata</taxon>
        <taxon>Ascidiacea</taxon>
        <taxon>Aplousobranchia</taxon>
        <taxon>Clavelinidae</taxon>
        <taxon>Clavelina</taxon>
    </lineage>
</organism>
<dbReference type="Proteomes" id="UP001642483">
    <property type="component" value="Unassembled WGS sequence"/>
</dbReference>
<sequence>MLPTGITSPDTEKQSTDNFENVIETPLMLGVIIVVILLCCIAYHWIYKKFCFNERRLERFGRNERQLSAAVTAFLSQAAQTANQQDRVSSGSSSLPTYDDLPPSYHVVASNETSGKRETASQTEDVFCSPPPYELFKKNCQHVQTAV</sequence>
<gene>
    <name evidence="3" type="ORF">CVLEPA_LOCUS7887</name>
</gene>
<keyword evidence="2" id="KW-1133">Transmembrane helix</keyword>
<name>A0ABP0FGS7_CLALP</name>
<proteinExistence type="predicted"/>
<evidence type="ECO:0000313" key="4">
    <source>
        <dbReference type="Proteomes" id="UP001642483"/>
    </source>
</evidence>
<comment type="caution">
    <text evidence="3">The sequence shown here is derived from an EMBL/GenBank/DDBJ whole genome shotgun (WGS) entry which is preliminary data.</text>
</comment>
<feature type="transmembrane region" description="Helical" evidence="2">
    <location>
        <begin position="27"/>
        <end position="46"/>
    </location>
</feature>
<keyword evidence="4" id="KW-1185">Reference proteome</keyword>
<dbReference type="EMBL" id="CAWYQH010000046">
    <property type="protein sequence ID" value="CAK8677901.1"/>
    <property type="molecule type" value="Genomic_DNA"/>
</dbReference>
<evidence type="ECO:0000256" key="2">
    <source>
        <dbReference type="SAM" id="Phobius"/>
    </source>
</evidence>
<protein>
    <submittedName>
        <fullName evidence="3">Uncharacterized protein</fullName>
    </submittedName>
</protein>
<feature type="compositionally biased region" description="Polar residues" evidence="1">
    <location>
        <begin position="81"/>
        <end position="96"/>
    </location>
</feature>
<accession>A0ABP0FGS7</accession>
<keyword evidence="2" id="KW-0812">Transmembrane</keyword>